<evidence type="ECO:0000256" key="5">
    <source>
        <dbReference type="ARBA" id="ARBA00022989"/>
    </source>
</evidence>
<protein>
    <submittedName>
        <fullName evidence="9">ABC transporter permease</fullName>
    </submittedName>
</protein>
<dbReference type="Pfam" id="PF00528">
    <property type="entry name" value="BPD_transp_1"/>
    <property type="match status" value="1"/>
</dbReference>
<dbReference type="GO" id="GO:0005886">
    <property type="term" value="C:plasma membrane"/>
    <property type="evidence" value="ECO:0007669"/>
    <property type="project" value="UniProtKB-SubCell"/>
</dbReference>
<dbReference type="Gene3D" id="1.10.3720.10">
    <property type="entry name" value="MetI-like"/>
    <property type="match status" value="1"/>
</dbReference>
<evidence type="ECO:0000256" key="3">
    <source>
        <dbReference type="ARBA" id="ARBA00022475"/>
    </source>
</evidence>
<reference evidence="9 10" key="1">
    <citation type="submission" date="2023-06" db="EMBL/GenBank/DDBJ databases">
        <title>Sporosarcina sp. nov., isolated from Korean traditional fermented seafood 'Jeotgal'.</title>
        <authorList>
            <person name="Yang A.I."/>
            <person name="Shin N.-R."/>
        </authorList>
    </citation>
    <scope>NUCLEOTIDE SEQUENCE [LARGE SCALE GENOMIC DNA]</scope>
    <source>
        <strain evidence="9 10">KCTC43456</strain>
    </source>
</reference>
<feature type="domain" description="ABC transmembrane type-1" evidence="8">
    <location>
        <begin position="99"/>
        <end position="309"/>
    </location>
</feature>
<keyword evidence="2 7" id="KW-0813">Transport</keyword>
<dbReference type="InterPro" id="IPR035906">
    <property type="entry name" value="MetI-like_sf"/>
</dbReference>
<evidence type="ECO:0000256" key="6">
    <source>
        <dbReference type="ARBA" id="ARBA00023136"/>
    </source>
</evidence>
<accession>A0AAW9A5Z2</accession>
<evidence type="ECO:0000256" key="2">
    <source>
        <dbReference type="ARBA" id="ARBA00022448"/>
    </source>
</evidence>
<feature type="transmembrane region" description="Helical" evidence="7">
    <location>
        <begin position="147"/>
        <end position="167"/>
    </location>
</feature>
<feature type="transmembrane region" description="Helical" evidence="7">
    <location>
        <begin position="286"/>
        <end position="312"/>
    </location>
</feature>
<dbReference type="EMBL" id="JAUBDJ010000003">
    <property type="protein sequence ID" value="MDW0116627.1"/>
    <property type="molecule type" value="Genomic_DNA"/>
</dbReference>
<comment type="caution">
    <text evidence="9">The sequence shown here is derived from an EMBL/GenBank/DDBJ whole genome shotgun (WGS) entry which is preliminary data.</text>
</comment>
<evidence type="ECO:0000313" key="9">
    <source>
        <dbReference type="EMBL" id="MDW0116627.1"/>
    </source>
</evidence>
<dbReference type="PROSITE" id="PS50928">
    <property type="entry name" value="ABC_TM1"/>
    <property type="match status" value="1"/>
</dbReference>
<dbReference type="AlphaFoldDB" id="A0AAW9A5Z2"/>
<keyword evidence="10" id="KW-1185">Reference proteome</keyword>
<dbReference type="GO" id="GO:0071916">
    <property type="term" value="F:dipeptide transmembrane transporter activity"/>
    <property type="evidence" value="ECO:0007669"/>
    <property type="project" value="TreeGrafter"/>
</dbReference>
<keyword evidence="4 7" id="KW-0812">Transmembrane</keyword>
<dbReference type="PANTHER" id="PTHR43163:SF6">
    <property type="entry name" value="DIPEPTIDE TRANSPORT SYSTEM PERMEASE PROTEIN DPPB-RELATED"/>
    <property type="match status" value="1"/>
</dbReference>
<keyword evidence="6 7" id="KW-0472">Membrane</keyword>
<gene>
    <name evidence="9" type="ORF">QTL97_06745</name>
</gene>
<dbReference type="RefSeq" id="WP_317940494.1">
    <property type="nucleotide sequence ID" value="NZ_JAUBDJ010000003.1"/>
</dbReference>
<evidence type="ECO:0000256" key="4">
    <source>
        <dbReference type="ARBA" id="ARBA00022692"/>
    </source>
</evidence>
<name>A0AAW9A5Z2_9BACL</name>
<dbReference type="SUPFAM" id="SSF161098">
    <property type="entry name" value="MetI-like"/>
    <property type="match status" value="1"/>
</dbReference>
<comment type="similarity">
    <text evidence="7">Belongs to the binding-protein-dependent transport system permease family.</text>
</comment>
<dbReference type="InterPro" id="IPR045621">
    <property type="entry name" value="BPD_transp_1_N"/>
</dbReference>
<dbReference type="Pfam" id="PF19300">
    <property type="entry name" value="BPD_transp_1_N"/>
    <property type="match status" value="1"/>
</dbReference>
<evidence type="ECO:0000256" key="7">
    <source>
        <dbReference type="RuleBase" id="RU363032"/>
    </source>
</evidence>
<dbReference type="PANTHER" id="PTHR43163">
    <property type="entry name" value="DIPEPTIDE TRANSPORT SYSTEM PERMEASE PROTEIN DPPB-RELATED"/>
    <property type="match status" value="1"/>
</dbReference>
<keyword evidence="3" id="KW-1003">Cell membrane</keyword>
<evidence type="ECO:0000313" key="10">
    <source>
        <dbReference type="Proteomes" id="UP001271648"/>
    </source>
</evidence>
<feature type="transmembrane region" description="Helical" evidence="7">
    <location>
        <begin position="244"/>
        <end position="266"/>
    </location>
</feature>
<evidence type="ECO:0000256" key="1">
    <source>
        <dbReference type="ARBA" id="ARBA00004651"/>
    </source>
</evidence>
<feature type="transmembrane region" description="Helical" evidence="7">
    <location>
        <begin position="103"/>
        <end position="126"/>
    </location>
</feature>
<evidence type="ECO:0000259" key="8">
    <source>
        <dbReference type="PROSITE" id="PS50928"/>
    </source>
</evidence>
<dbReference type="InterPro" id="IPR000515">
    <property type="entry name" value="MetI-like"/>
</dbReference>
<keyword evidence="5 7" id="KW-1133">Transmembrane helix</keyword>
<dbReference type="Proteomes" id="UP001271648">
    <property type="component" value="Unassembled WGS sequence"/>
</dbReference>
<feature type="transmembrane region" description="Helical" evidence="7">
    <location>
        <begin position="187"/>
        <end position="206"/>
    </location>
</feature>
<proteinExistence type="inferred from homology"/>
<organism evidence="9 10">
    <name type="scientific">Sporosarcina thermotolerans</name>
    <dbReference type="NCBI Taxonomy" id="633404"/>
    <lineage>
        <taxon>Bacteria</taxon>
        <taxon>Bacillati</taxon>
        <taxon>Bacillota</taxon>
        <taxon>Bacilli</taxon>
        <taxon>Bacillales</taxon>
        <taxon>Caryophanaceae</taxon>
        <taxon>Sporosarcina</taxon>
    </lineage>
</organism>
<sequence>MTVKWIGKRMMLGILVLLIVSFLSFFIMHAGPGSSATAYYGGNAQTLTASEKERISEEFGLDRPLIIQYGSWLKETMNGNLGMSAKEGRPVALILGERLPNTLLLFGVSMFFIIIGSIWLGMAAGVKPGSLLDRGLSMFSIASSSIPPFWLGILFIYLFSVTLGVLPSSGTRSLIGDGGFFDKIRHLIMPASVIVLTHVGLYARFLQESVKTEIESYYVMTARANGVDEREIRIGVLRNAFIPYLNYLGMTIPSFFGGSVIVEALFAWSGLGQLLIKSIMVKDYPLLMGGIMLTCLIVVITLFVIDVLMFMLDPKLRRGELGG</sequence>
<comment type="subcellular location">
    <subcellularLocation>
        <location evidence="1 7">Cell membrane</location>
        <topology evidence="1 7">Multi-pass membrane protein</topology>
    </subcellularLocation>
</comment>
<dbReference type="CDD" id="cd06261">
    <property type="entry name" value="TM_PBP2"/>
    <property type="match status" value="1"/>
</dbReference>